<evidence type="ECO:0000313" key="5">
    <source>
        <dbReference type="EMBL" id="KAK4231132.1"/>
    </source>
</evidence>
<keyword evidence="6" id="KW-1185">Reference proteome</keyword>
<dbReference type="SUPFAM" id="SSF54928">
    <property type="entry name" value="RNA-binding domain, RBD"/>
    <property type="match status" value="1"/>
</dbReference>
<dbReference type="PANTHER" id="PTHR48025">
    <property type="entry name" value="OS02G0815200 PROTEIN"/>
    <property type="match status" value="1"/>
</dbReference>
<evidence type="ECO:0000256" key="3">
    <source>
        <dbReference type="SAM" id="MobiDB-lite"/>
    </source>
</evidence>
<dbReference type="InterPro" id="IPR035979">
    <property type="entry name" value="RBD_domain_sf"/>
</dbReference>
<reference evidence="5" key="2">
    <citation type="submission" date="2023-05" db="EMBL/GenBank/DDBJ databases">
        <authorList>
            <consortium name="Lawrence Berkeley National Laboratory"/>
            <person name="Steindorff A."/>
            <person name="Hensen N."/>
            <person name="Bonometti L."/>
            <person name="Westerberg I."/>
            <person name="Brannstrom I.O."/>
            <person name="Guillou S."/>
            <person name="Cros-Aarteil S."/>
            <person name="Calhoun S."/>
            <person name="Haridas S."/>
            <person name="Kuo A."/>
            <person name="Mondo S."/>
            <person name="Pangilinan J."/>
            <person name="Riley R."/>
            <person name="Labutti K."/>
            <person name="Andreopoulos B."/>
            <person name="Lipzen A."/>
            <person name="Chen C."/>
            <person name="Yanf M."/>
            <person name="Daum C."/>
            <person name="Ng V."/>
            <person name="Clum A."/>
            <person name="Ohm R."/>
            <person name="Martin F."/>
            <person name="Silar P."/>
            <person name="Natvig D."/>
            <person name="Lalanne C."/>
            <person name="Gautier V."/>
            <person name="Ament-Velasquez S.L."/>
            <person name="Kruys A."/>
            <person name="Hutchinson M.I."/>
            <person name="Powell A.J."/>
            <person name="Barry K."/>
            <person name="Miller A.N."/>
            <person name="Grigoriev I.V."/>
            <person name="Debuchy R."/>
            <person name="Gladieux P."/>
            <person name="Thoren M.H."/>
            <person name="Johannesson H."/>
        </authorList>
    </citation>
    <scope>NUCLEOTIDE SEQUENCE</scope>
    <source>
        <strain evidence="5">CBS 990.96</strain>
    </source>
</reference>
<dbReference type="InterPro" id="IPR050502">
    <property type="entry name" value="Euk_RNA-bind_prot"/>
</dbReference>
<dbReference type="Proteomes" id="UP001301958">
    <property type="component" value="Unassembled WGS sequence"/>
</dbReference>
<dbReference type="EMBL" id="MU865294">
    <property type="protein sequence ID" value="KAK4231132.1"/>
    <property type="molecule type" value="Genomic_DNA"/>
</dbReference>
<feature type="region of interest" description="Disordered" evidence="3">
    <location>
        <begin position="181"/>
        <end position="213"/>
    </location>
</feature>
<feature type="region of interest" description="Disordered" evidence="3">
    <location>
        <begin position="311"/>
        <end position="372"/>
    </location>
</feature>
<evidence type="ECO:0000256" key="2">
    <source>
        <dbReference type="PROSITE-ProRule" id="PRU00176"/>
    </source>
</evidence>
<name>A0AAN7BX73_9PEZI</name>
<keyword evidence="1 2" id="KW-0694">RNA-binding</keyword>
<dbReference type="InterPro" id="IPR000504">
    <property type="entry name" value="RRM_dom"/>
</dbReference>
<gene>
    <name evidence="5" type="ORF">QBC38DRAFT_466906</name>
</gene>
<dbReference type="Pfam" id="PF00076">
    <property type="entry name" value="RRM_1"/>
    <property type="match status" value="2"/>
</dbReference>
<dbReference type="SMART" id="SM00360">
    <property type="entry name" value="RRM"/>
    <property type="match status" value="2"/>
</dbReference>
<feature type="domain" description="RRM" evidence="4">
    <location>
        <begin position="97"/>
        <end position="177"/>
    </location>
</feature>
<comment type="caution">
    <text evidence="5">The sequence shown here is derived from an EMBL/GenBank/DDBJ whole genome shotgun (WGS) entry which is preliminary data.</text>
</comment>
<reference evidence="5" key="1">
    <citation type="journal article" date="2023" name="Mol. Phylogenet. Evol.">
        <title>Genome-scale phylogeny and comparative genomics of the fungal order Sordariales.</title>
        <authorList>
            <person name="Hensen N."/>
            <person name="Bonometti L."/>
            <person name="Westerberg I."/>
            <person name="Brannstrom I.O."/>
            <person name="Guillou S."/>
            <person name="Cros-Aarteil S."/>
            <person name="Calhoun S."/>
            <person name="Haridas S."/>
            <person name="Kuo A."/>
            <person name="Mondo S."/>
            <person name="Pangilinan J."/>
            <person name="Riley R."/>
            <person name="LaButti K."/>
            <person name="Andreopoulos B."/>
            <person name="Lipzen A."/>
            <person name="Chen C."/>
            <person name="Yan M."/>
            <person name="Daum C."/>
            <person name="Ng V."/>
            <person name="Clum A."/>
            <person name="Steindorff A."/>
            <person name="Ohm R.A."/>
            <person name="Martin F."/>
            <person name="Silar P."/>
            <person name="Natvig D.O."/>
            <person name="Lalanne C."/>
            <person name="Gautier V."/>
            <person name="Ament-Velasquez S.L."/>
            <person name="Kruys A."/>
            <person name="Hutchinson M.I."/>
            <person name="Powell A.J."/>
            <person name="Barry K."/>
            <person name="Miller A.N."/>
            <person name="Grigoriev I.V."/>
            <person name="Debuchy R."/>
            <person name="Gladieux P."/>
            <person name="Hiltunen Thoren M."/>
            <person name="Johannesson H."/>
        </authorList>
    </citation>
    <scope>NUCLEOTIDE SEQUENCE</scope>
    <source>
        <strain evidence="5">CBS 990.96</strain>
    </source>
</reference>
<evidence type="ECO:0000313" key="6">
    <source>
        <dbReference type="Proteomes" id="UP001301958"/>
    </source>
</evidence>
<feature type="compositionally biased region" description="Basic and acidic residues" evidence="3">
    <location>
        <begin position="352"/>
        <end position="362"/>
    </location>
</feature>
<organism evidence="5 6">
    <name type="scientific">Podospora fimiseda</name>
    <dbReference type="NCBI Taxonomy" id="252190"/>
    <lineage>
        <taxon>Eukaryota</taxon>
        <taxon>Fungi</taxon>
        <taxon>Dikarya</taxon>
        <taxon>Ascomycota</taxon>
        <taxon>Pezizomycotina</taxon>
        <taxon>Sordariomycetes</taxon>
        <taxon>Sordariomycetidae</taxon>
        <taxon>Sordariales</taxon>
        <taxon>Podosporaceae</taxon>
        <taxon>Podospora</taxon>
    </lineage>
</organism>
<proteinExistence type="predicted"/>
<dbReference type="PANTHER" id="PTHR48025:SF1">
    <property type="entry name" value="RRM DOMAIN-CONTAINING PROTEIN"/>
    <property type="match status" value="1"/>
</dbReference>
<dbReference type="CDD" id="cd00590">
    <property type="entry name" value="RRM_SF"/>
    <property type="match status" value="1"/>
</dbReference>
<dbReference type="Gene3D" id="3.30.70.330">
    <property type="match status" value="2"/>
</dbReference>
<dbReference type="AlphaFoldDB" id="A0AAN7BX73"/>
<protein>
    <recommendedName>
        <fullName evidence="4">RRM domain-containing protein</fullName>
    </recommendedName>
</protein>
<dbReference type="PROSITE" id="PS50102">
    <property type="entry name" value="RRM"/>
    <property type="match status" value="2"/>
</dbReference>
<dbReference type="InterPro" id="IPR012677">
    <property type="entry name" value="Nucleotide-bd_a/b_plait_sf"/>
</dbReference>
<feature type="domain" description="RRM" evidence="4">
    <location>
        <begin position="230"/>
        <end position="315"/>
    </location>
</feature>
<accession>A0AAN7BX73</accession>
<evidence type="ECO:0000256" key="1">
    <source>
        <dbReference type="ARBA" id="ARBA00022884"/>
    </source>
</evidence>
<evidence type="ECO:0000259" key="4">
    <source>
        <dbReference type="PROSITE" id="PS50102"/>
    </source>
</evidence>
<feature type="compositionally biased region" description="Basic and acidic residues" evidence="3">
    <location>
        <begin position="204"/>
        <end position="213"/>
    </location>
</feature>
<dbReference type="GO" id="GO:0003723">
    <property type="term" value="F:RNA binding"/>
    <property type="evidence" value="ECO:0007669"/>
    <property type="project" value="UniProtKB-UniRule"/>
</dbReference>
<sequence length="372" mass="41443">MRVPKISLVVNFIFQPFFFFSLFSERNHFPDPCPVVFFSPTPTHRHTGVRRHPIFTISFIPPSWSHHSASFLSRDLQTAPKMDTQQSSHPAAPQDFSRIYVGSLDYFAKPTDVEGLLNETGLSDFEKIHLSIDPISGRNPGYCFVEFGAHGLAAQALDQLAGKTLLGRTLKLGPCYPKGTTAQSTRAAGHRPTFQRWGDWKAGQGRDDNDREGPNAAIAHFDRHNPTDGTRVRVDGLPNMIDQASNDSEIRSIFAGYDLVAIGKRVIPYSLRGVPGNHHHCYVDFSSKEEAQRAIKDLDGTEFSGGVLKTSIARPNNRQQQHQQRGDQDGQEGGFGRGGSDRRRQQGNSSSDRAERNERGKTIMEASSWRRG</sequence>